<keyword evidence="4" id="KW-0238">DNA-binding</keyword>
<dbReference type="CDD" id="cd00067">
    <property type="entry name" value="GAL4"/>
    <property type="match status" value="1"/>
</dbReference>
<feature type="region of interest" description="Disordered" evidence="9">
    <location>
        <begin position="353"/>
        <end position="381"/>
    </location>
</feature>
<keyword evidence="10" id="KW-0472">Membrane</keyword>
<feature type="region of interest" description="Disordered" evidence="9">
    <location>
        <begin position="415"/>
        <end position="448"/>
    </location>
</feature>
<dbReference type="InterPro" id="IPR009571">
    <property type="entry name" value="SUR7/Rim9-like_fungi"/>
</dbReference>
<feature type="compositionally biased region" description="Polar residues" evidence="9">
    <location>
        <begin position="975"/>
        <end position="990"/>
    </location>
</feature>
<evidence type="ECO:0000256" key="3">
    <source>
        <dbReference type="ARBA" id="ARBA00023015"/>
    </source>
</evidence>
<feature type="region of interest" description="Disordered" evidence="9">
    <location>
        <begin position="621"/>
        <end position="641"/>
    </location>
</feature>
<dbReference type="GO" id="GO:0000981">
    <property type="term" value="F:DNA-binding transcription factor activity, RNA polymerase II-specific"/>
    <property type="evidence" value="ECO:0007669"/>
    <property type="project" value="InterPro"/>
</dbReference>
<evidence type="ECO:0000256" key="1">
    <source>
        <dbReference type="ARBA" id="ARBA00022723"/>
    </source>
</evidence>
<keyword evidence="2" id="KW-0862">Zinc</keyword>
<keyword evidence="5" id="KW-0010">Activator</keyword>
<dbReference type="OrthoDB" id="5284003at2759"/>
<dbReference type="CDD" id="cd12148">
    <property type="entry name" value="fungal_TF_MHR"/>
    <property type="match status" value="1"/>
</dbReference>
<keyword evidence="3" id="KW-0805">Transcription regulation</keyword>
<feature type="transmembrane region" description="Helical" evidence="10">
    <location>
        <begin position="7"/>
        <end position="26"/>
    </location>
</feature>
<dbReference type="InterPro" id="IPR001138">
    <property type="entry name" value="Zn2Cys6_DnaBD"/>
</dbReference>
<dbReference type="PANTHER" id="PTHR47663:SF1">
    <property type="entry name" value="XYLANOLYTIC TRANSCRIPTIONAL ACTIVATOR XLNR-RELATED"/>
    <property type="match status" value="1"/>
</dbReference>
<feature type="domain" description="Xylanolytic transcriptional activator regulatory" evidence="11">
    <location>
        <begin position="486"/>
        <end position="656"/>
    </location>
</feature>
<dbReference type="Proteomes" id="UP000283895">
    <property type="component" value="Unassembled WGS sequence"/>
</dbReference>
<keyword evidence="13" id="KW-1185">Reference proteome</keyword>
<dbReference type="InterPro" id="IPR051439">
    <property type="entry name" value="XlnR/Xlr1"/>
</dbReference>
<feature type="transmembrane region" description="Helical" evidence="10">
    <location>
        <begin position="310"/>
        <end position="330"/>
    </location>
</feature>
<evidence type="ECO:0000256" key="2">
    <source>
        <dbReference type="ARBA" id="ARBA00022833"/>
    </source>
</evidence>
<dbReference type="GO" id="GO:0005886">
    <property type="term" value="C:plasma membrane"/>
    <property type="evidence" value="ECO:0007669"/>
    <property type="project" value="InterPro"/>
</dbReference>
<dbReference type="EMBL" id="LKEA01000008">
    <property type="protein sequence ID" value="ROW07283.1"/>
    <property type="molecule type" value="Genomic_DNA"/>
</dbReference>
<evidence type="ECO:0000256" key="5">
    <source>
        <dbReference type="ARBA" id="ARBA00023159"/>
    </source>
</evidence>
<protein>
    <recommendedName>
        <fullName evidence="11">Xylanolytic transcriptional activator regulatory domain-containing protein</fullName>
    </recommendedName>
</protein>
<dbReference type="Pfam" id="PF04082">
    <property type="entry name" value="Fungal_trans"/>
    <property type="match status" value="1"/>
</dbReference>
<organism evidence="12 13">
    <name type="scientific">Cytospora schulzeri</name>
    <dbReference type="NCBI Taxonomy" id="448051"/>
    <lineage>
        <taxon>Eukaryota</taxon>
        <taxon>Fungi</taxon>
        <taxon>Dikarya</taxon>
        <taxon>Ascomycota</taxon>
        <taxon>Pezizomycotina</taxon>
        <taxon>Sordariomycetes</taxon>
        <taxon>Sordariomycetidae</taxon>
        <taxon>Diaporthales</taxon>
        <taxon>Cytosporaceae</taxon>
        <taxon>Cytospora</taxon>
    </lineage>
</organism>
<evidence type="ECO:0000256" key="4">
    <source>
        <dbReference type="ARBA" id="ARBA00023125"/>
    </source>
</evidence>
<comment type="similarity">
    <text evidence="8">Belongs to the xlnR/xlr1 family.</text>
</comment>
<evidence type="ECO:0000259" key="11">
    <source>
        <dbReference type="Pfam" id="PF04082"/>
    </source>
</evidence>
<accession>A0A423WVG5</accession>
<dbReference type="GO" id="GO:0003677">
    <property type="term" value="F:DNA binding"/>
    <property type="evidence" value="ECO:0007669"/>
    <property type="project" value="UniProtKB-KW"/>
</dbReference>
<dbReference type="AlphaFoldDB" id="A0A423WVG5"/>
<evidence type="ECO:0000256" key="10">
    <source>
        <dbReference type="SAM" id="Phobius"/>
    </source>
</evidence>
<feature type="transmembrane region" description="Helical" evidence="10">
    <location>
        <begin position="265"/>
        <end position="290"/>
    </location>
</feature>
<comment type="caution">
    <text evidence="12">The sequence shown here is derived from an EMBL/GenBank/DDBJ whole genome shotgun (WGS) entry which is preliminary data.</text>
</comment>
<keyword evidence="10" id="KW-0812">Transmembrane</keyword>
<dbReference type="Pfam" id="PF06687">
    <property type="entry name" value="SUR7"/>
    <property type="match status" value="1"/>
</dbReference>
<evidence type="ECO:0000313" key="13">
    <source>
        <dbReference type="Proteomes" id="UP000283895"/>
    </source>
</evidence>
<dbReference type="Gene3D" id="4.10.240.10">
    <property type="entry name" value="Zn(2)-C6 fungal-type DNA-binding domain"/>
    <property type="match status" value="1"/>
</dbReference>
<feature type="compositionally biased region" description="Polar residues" evidence="9">
    <location>
        <begin position="357"/>
        <end position="368"/>
    </location>
</feature>
<feature type="compositionally biased region" description="Basic and acidic residues" evidence="9">
    <location>
        <begin position="428"/>
        <end position="438"/>
    </location>
</feature>
<keyword evidence="7" id="KW-0539">Nucleus</keyword>
<keyword evidence="10" id="KW-1133">Transmembrane helix</keyword>
<evidence type="ECO:0000256" key="7">
    <source>
        <dbReference type="ARBA" id="ARBA00023242"/>
    </source>
</evidence>
<dbReference type="PANTHER" id="PTHR47663">
    <property type="entry name" value="XYLANOLYTIC TRANSCRIPTIONAL ACTIVATOR XLNR-RELATED"/>
    <property type="match status" value="1"/>
</dbReference>
<keyword evidence="6" id="KW-0804">Transcription</keyword>
<reference evidence="12 13" key="1">
    <citation type="submission" date="2015-09" db="EMBL/GenBank/DDBJ databases">
        <title>Host preference determinants of Valsa canker pathogens revealed by comparative genomics.</title>
        <authorList>
            <person name="Yin Z."/>
            <person name="Huang L."/>
        </authorList>
    </citation>
    <scope>NUCLEOTIDE SEQUENCE [LARGE SCALE GENOMIC DNA]</scope>
    <source>
        <strain evidence="12 13">03-1</strain>
    </source>
</reference>
<evidence type="ECO:0000256" key="9">
    <source>
        <dbReference type="SAM" id="MobiDB-lite"/>
    </source>
</evidence>
<dbReference type="STRING" id="356882.A0A423WVG5"/>
<feature type="region of interest" description="Disordered" evidence="9">
    <location>
        <begin position="973"/>
        <end position="997"/>
    </location>
</feature>
<proteinExistence type="inferred from homology"/>
<dbReference type="InterPro" id="IPR036864">
    <property type="entry name" value="Zn2-C6_fun-type_DNA-bd_sf"/>
</dbReference>
<dbReference type="GO" id="GO:0006351">
    <property type="term" value="P:DNA-templated transcription"/>
    <property type="evidence" value="ECO:0007669"/>
    <property type="project" value="InterPro"/>
</dbReference>
<evidence type="ECO:0000256" key="6">
    <source>
        <dbReference type="ARBA" id="ARBA00023163"/>
    </source>
</evidence>
<evidence type="ECO:0000256" key="8">
    <source>
        <dbReference type="ARBA" id="ARBA00037990"/>
    </source>
</evidence>
<dbReference type="InterPro" id="IPR007219">
    <property type="entry name" value="XnlR_reg_dom"/>
</dbReference>
<dbReference type="GO" id="GO:0008270">
    <property type="term" value="F:zinc ion binding"/>
    <property type="evidence" value="ECO:0007669"/>
    <property type="project" value="InterPro"/>
</dbReference>
<name>A0A423WVG5_9PEZI</name>
<keyword evidence="1" id="KW-0479">Metal-binding</keyword>
<feature type="transmembrane region" description="Helical" evidence="10">
    <location>
        <begin position="231"/>
        <end position="253"/>
    </location>
</feature>
<sequence>MYPIPGVSVLLAIISFVLVMLTIFAGNKPGFMEDYHVLYFNTSTLGQNIVPSLKVRTPMPAPLMPEPTAPPTLLNRFHSSAKQGRNILGDVAGGLNNAESSVEDGIGSVTSEAGSAVSSAADDVSSALSGIENDLADELAKKLGIKEFYSIHLVDLCDGDFKPNATDPDATFNVTNCTTAFDYNMLNISAMLDHELSVGPLSLNLADLGFTQDIQDKLDDIPKVIKAIVSMYIVAAFCIGLTFFASIGAILLIHKSGKIMIMANLGLAVLAVLFLLIGNLVTTIGSKVVVKAVTKLGNDIGLYAEQGSKFMAMTWAAFALMLLSVFYWIYEIMAQKKRNSDFNRAINGNFPGKNETEGSFSRTSSGLASDSDGAYPQNAGYPPTHAPGMPCEGGPPPCAPCRELNVSCTYERVKKRRGPPNRAAQAAREAEKRRRLESDGASDITTPTHQNAAQALVSLGAPDIPTVMDAELCIAPLGVLRLFVDDFYTYIHPLVPFPHEPTFREAFENREDRRNPEFLALLAGMIGALVASFPRSARLHLKAAHSYEKFPRSIMLVDRCMKVALDMRTPESILRDNVTVNDAAISYFLCLASGYTMRWNQCRRFIGESLRFLREMGFHKRRPPPTSLSLGQDRPDDQPTDFITDEVGKRIYWTIFLGVRSMGQMGNSSRDLIIPPATPNSPYPDWPREVDDKYILPDRILPQPDGTISILTGFVKCVQIYQTMDDLVRIELSHGISACSWEQQKQCLHDSLVKVKSIEQYLPPVLKLDTSTHAPKSASYVQPAQDSSNGALTYQYVPPAYPNSQPNNDVRHLVAANEAEKRYLQYEIQKANTYASLLSTRSHYVERYLALRDVYRNNKRAEQARAAEPSIIYRTASDTSSSLAAAAMRAVAERDEIDDMFLAEREEVVHNFFTVVTSIEQRNMEPNGGSLIGKIRQVAGTLLGDPVDRKGRYELQNEEYLRVFLEILTRLEKTGTGTTPSPGNQASGTMTPDDEEQELRNWADLREQQQRMARAEFT</sequence>
<gene>
    <name evidence="12" type="ORF">VMCG_03906</name>
</gene>
<evidence type="ECO:0000313" key="12">
    <source>
        <dbReference type="EMBL" id="ROW07283.1"/>
    </source>
</evidence>